<feature type="compositionally biased region" description="Basic and acidic residues" evidence="1">
    <location>
        <begin position="664"/>
        <end position="674"/>
    </location>
</feature>
<evidence type="ECO:0000313" key="2">
    <source>
        <dbReference type="EMBL" id="KAH7041365.1"/>
    </source>
</evidence>
<dbReference type="OrthoDB" id="5314201at2759"/>
<feature type="region of interest" description="Disordered" evidence="1">
    <location>
        <begin position="639"/>
        <end position="687"/>
    </location>
</feature>
<evidence type="ECO:0000313" key="3">
    <source>
        <dbReference type="Proteomes" id="UP000756346"/>
    </source>
</evidence>
<dbReference type="AlphaFoldDB" id="A0A9P8YLU2"/>
<feature type="region of interest" description="Disordered" evidence="1">
    <location>
        <begin position="535"/>
        <end position="575"/>
    </location>
</feature>
<dbReference type="GeneID" id="70187529"/>
<comment type="caution">
    <text evidence="2">The sequence shown here is derived from an EMBL/GenBank/DDBJ whole genome shotgun (WGS) entry which is preliminary data.</text>
</comment>
<organism evidence="2 3">
    <name type="scientific">Microdochium trichocladiopsis</name>
    <dbReference type="NCBI Taxonomy" id="1682393"/>
    <lineage>
        <taxon>Eukaryota</taxon>
        <taxon>Fungi</taxon>
        <taxon>Dikarya</taxon>
        <taxon>Ascomycota</taxon>
        <taxon>Pezizomycotina</taxon>
        <taxon>Sordariomycetes</taxon>
        <taxon>Xylariomycetidae</taxon>
        <taxon>Xylariales</taxon>
        <taxon>Microdochiaceae</taxon>
        <taxon>Microdochium</taxon>
    </lineage>
</organism>
<accession>A0A9P8YLU2</accession>
<keyword evidence="3" id="KW-1185">Reference proteome</keyword>
<gene>
    <name evidence="2" type="ORF">B0I36DRAFT_358539</name>
</gene>
<protein>
    <submittedName>
        <fullName evidence="2">Uncharacterized protein</fullName>
    </submittedName>
</protein>
<evidence type="ECO:0000256" key="1">
    <source>
        <dbReference type="SAM" id="MobiDB-lite"/>
    </source>
</evidence>
<feature type="region of interest" description="Disordered" evidence="1">
    <location>
        <begin position="134"/>
        <end position="161"/>
    </location>
</feature>
<reference evidence="2" key="1">
    <citation type="journal article" date="2021" name="Nat. Commun.">
        <title>Genetic determinants of endophytism in the Arabidopsis root mycobiome.</title>
        <authorList>
            <person name="Mesny F."/>
            <person name="Miyauchi S."/>
            <person name="Thiergart T."/>
            <person name="Pickel B."/>
            <person name="Atanasova L."/>
            <person name="Karlsson M."/>
            <person name="Huettel B."/>
            <person name="Barry K.W."/>
            <person name="Haridas S."/>
            <person name="Chen C."/>
            <person name="Bauer D."/>
            <person name="Andreopoulos W."/>
            <person name="Pangilinan J."/>
            <person name="LaButti K."/>
            <person name="Riley R."/>
            <person name="Lipzen A."/>
            <person name="Clum A."/>
            <person name="Drula E."/>
            <person name="Henrissat B."/>
            <person name="Kohler A."/>
            <person name="Grigoriev I.V."/>
            <person name="Martin F.M."/>
            <person name="Hacquard S."/>
        </authorList>
    </citation>
    <scope>NUCLEOTIDE SEQUENCE</scope>
    <source>
        <strain evidence="2">MPI-CAGE-CH-0230</strain>
    </source>
</reference>
<name>A0A9P8YLU2_9PEZI</name>
<dbReference type="EMBL" id="JAGTJQ010000001">
    <property type="protein sequence ID" value="KAH7041365.1"/>
    <property type="molecule type" value="Genomic_DNA"/>
</dbReference>
<feature type="region of interest" description="Disordered" evidence="1">
    <location>
        <begin position="59"/>
        <end position="81"/>
    </location>
</feature>
<dbReference type="Proteomes" id="UP000756346">
    <property type="component" value="Unassembled WGS sequence"/>
</dbReference>
<feature type="compositionally biased region" description="Low complexity" evidence="1">
    <location>
        <begin position="406"/>
        <end position="425"/>
    </location>
</feature>
<feature type="compositionally biased region" description="Basic and acidic residues" evidence="1">
    <location>
        <begin position="556"/>
        <end position="566"/>
    </location>
</feature>
<dbReference type="RefSeq" id="XP_046019420.1">
    <property type="nucleotide sequence ID" value="XM_046157983.1"/>
</dbReference>
<sequence length="687" mass="74796">MAAVAMGSAAPPESTNDRLLRIICSKAGIALSELSQENKHALISDDDTRDLWQQLRHRIYGSDPSNHETRTTGRSAAAPHPQSAEFERVAGVESLHDQLSLTPDRIAQTEAELENLNRKTQSLVDTLRSHNTRLSAIRDGSSNNAPGGGGARTALSSKARDLKARKQELTEECEQLAAHADSRLDRYLAASGENARHADRQGSANGVSVEISASTQALRETLDGLLVPHDRILEKLDALCTELQYDDSEQKAVLNDARRLSNEIIFAIVAHQRMVLDIVFIQACNSYQEKTRRGMSAQARAANDEREAIVADLRSLWEEVVPVAHMAVEKQLVGPIIKSKSNESDRREERYALIASYTSAMLGYMNERLEEFAERIRTLVAHHKALAKTFEVFQARTANKPSVISQGAQNQQQQQQQQQQQGGPQLAPKTRSKQLRRGLIPSSSTPLDDLLSAMEALGVSLPPPSTGGAEGGGQHHDTIALAHHVDKHIQRRAAKTHVLATDMQVLFETTAKTNMTDALEATRMLAGSLVAECNGGLLPEPTLPESQDDDDGSTAESRDSTRRDPPAEGEVAGRSAFFADAELQKITADETRSVRRVADEFVVLLRDTKANDDSSGNGGARGVVPYDFVAKAYQQALAAASAQSRDGMRSAAGGGSREQQQQRQLRDPKIHEIIDNWGSRGGVGLGN</sequence>
<proteinExistence type="predicted"/>
<feature type="region of interest" description="Disordered" evidence="1">
    <location>
        <begin position="402"/>
        <end position="447"/>
    </location>
</feature>